<organism evidence="1 2">
    <name type="scientific">Smallanthus sonchifolius</name>
    <dbReference type="NCBI Taxonomy" id="185202"/>
    <lineage>
        <taxon>Eukaryota</taxon>
        <taxon>Viridiplantae</taxon>
        <taxon>Streptophyta</taxon>
        <taxon>Embryophyta</taxon>
        <taxon>Tracheophyta</taxon>
        <taxon>Spermatophyta</taxon>
        <taxon>Magnoliopsida</taxon>
        <taxon>eudicotyledons</taxon>
        <taxon>Gunneridae</taxon>
        <taxon>Pentapetalae</taxon>
        <taxon>asterids</taxon>
        <taxon>campanulids</taxon>
        <taxon>Asterales</taxon>
        <taxon>Asteraceae</taxon>
        <taxon>Asteroideae</taxon>
        <taxon>Heliantheae alliance</taxon>
        <taxon>Millerieae</taxon>
        <taxon>Smallanthus</taxon>
    </lineage>
</organism>
<reference evidence="2" key="1">
    <citation type="journal article" date="2022" name="Mol. Ecol. Resour.">
        <title>The genomes of chicory, endive, great burdock and yacon provide insights into Asteraceae palaeo-polyploidization history and plant inulin production.</title>
        <authorList>
            <person name="Fan W."/>
            <person name="Wang S."/>
            <person name="Wang H."/>
            <person name="Wang A."/>
            <person name="Jiang F."/>
            <person name="Liu H."/>
            <person name="Zhao H."/>
            <person name="Xu D."/>
            <person name="Zhang Y."/>
        </authorList>
    </citation>
    <scope>NUCLEOTIDE SEQUENCE [LARGE SCALE GENOMIC DNA]</scope>
    <source>
        <strain evidence="2">cv. Yunnan</strain>
    </source>
</reference>
<dbReference type="EMBL" id="CM042044">
    <property type="protein sequence ID" value="KAI3686019.1"/>
    <property type="molecule type" value="Genomic_DNA"/>
</dbReference>
<gene>
    <name evidence="1" type="ORF">L1987_79688</name>
</gene>
<keyword evidence="2" id="KW-1185">Reference proteome</keyword>
<name>A0ACB8YM34_9ASTR</name>
<protein>
    <submittedName>
        <fullName evidence="1">Uncharacterized protein</fullName>
    </submittedName>
</protein>
<proteinExistence type="predicted"/>
<evidence type="ECO:0000313" key="2">
    <source>
        <dbReference type="Proteomes" id="UP001056120"/>
    </source>
</evidence>
<dbReference type="Proteomes" id="UP001056120">
    <property type="component" value="Linkage Group LG27"/>
</dbReference>
<reference evidence="1 2" key="2">
    <citation type="journal article" date="2022" name="Mol. Ecol. Resour.">
        <title>The genomes of chicory, endive, great burdock and yacon provide insights into Asteraceae paleo-polyploidization history and plant inulin production.</title>
        <authorList>
            <person name="Fan W."/>
            <person name="Wang S."/>
            <person name="Wang H."/>
            <person name="Wang A."/>
            <person name="Jiang F."/>
            <person name="Liu H."/>
            <person name="Zhao H."/>
            <person name="Xu D."/>
            <person name="Zhang Y."/>
        </authorList>
    </citation>
    <scope>NUCLEOTIDE SEQUENCE [LARGE SCALE GENOMIC DNA]</scope>
    <source>
        <strain evidence="2">cv. Yunnan</strain>
        <tissue evidence="1">Leaves</tissue>
    </source>
</reference>
<evidence type="ECO:0000313" key="1">
    <source>
        <dbReference type="EMBL" id="KAI3686019.1"/>
    </source>
</evidence>
<sequence>MMICLMMGKFSSQTSSQPLVSGRCRGVGPRPRTRALVKLPIFVPCLRSSYEVGINSMDDKSSSLKRLH</sequence>
<accession>A0ACB8YM34</accession>
<comment type="caution">
    <text evidence="1">The sequence shown here is derived from an EMBL/GenBank/DDBJ whole genome shotgun (WGS) entry which is preliminary data.</text>
</comment>